<dbReference type="SUPFAM" id="SSF54001">
    <property type="entry name" value="Cysteine proteinases"/>
    <property type="match status" value="1"/>
</dbReference>
<dbReference type="PROSITE" id="PS00139">
    <property type="entry name" value="THIOL_PROTEASE_CYS"/>
    <property type="match status" value="1"/>
</dbReference>
<sequence>MKSVYSQNNAKAHAQNVTYRAVDLPTTFSWLEQKPECIKVRDQGSCGSCWAMSAVGSFSDKLHTRQDATQVTYSEQYEISVTTSIEVVKEVTFISTSLSRRRTAFQLIACFIQTVTMVETRLPNQVRRWLCNPSPFQD</sequence>
<organism evidence="2">
    <name type="scientific">Hexamita inflata</name>
    <dbReference type="NCBI Taxonomy" id="28002"/>
    <lineage>
        <taxon>Eukaryota</taxon>
        <taxon>Metamonada</taxon>
        <taxon>Diplomonadida</taxon>
        <taxon>Hexamitidae</taxon>
        <taxon>Hexamitinae</taxon>
        <taxon>Hexamita</taxon>
    </lineage>
</organism>
<evidence type="ECO:0000313" key="2">
    <source>
        <dbReference type="EMBL" id="CAI9962793.1"/>
    </source>
</evidence>
<dbReference type="AlphaFoldDB" id="A0AA86QZF5"/>
<reference evidence="2" key="1">
    <citation type="submission" date="2023-06" db="EMBL/GenBank/DDBJ databases">
        <authorList>
            <person name="Kurt Z."/>
        </authorList>
    </citation>
    <scope>NUCLEOTIDE SEQUENCE</scope>
</reference>
<proteinExistence type="predicted"/>
<protein>
    <submittedName>
        <fullName evidence="2">Cathepsin B</fullName>
    </submittedName>
    <submittedName>
        <fullName evidence="3">Cathepsin_B</fullName>
    </submittedName>
</protein>
<name>A0AA86QZF5_9EUKA</name>
<dbReference type="EMBL" id="CAXDID020000120">
    <property type="protein sequence ID" value="CAL6031455.1"/>
    <property type="molecule type" value="Genomic_DNA"/>
</dbReference>
<dbReference type="InterPro" id="IPR000668">
    <property type="entry name" value="Peptidase_C1A_C"/>
</dbReference>
<keyword evidence="4" id="KW-1185">Reference proteome</keyword>
<dbReference type="GO" id="GO:0006508">
    <property type="term" value="P:proteolysis"/>
    <property type="evidence" value="ECO:0007669"/>
    <property type="project" value="InterPro"/>
</dbReference>
<dbReference type="Gene3D" id="3.90.70.10">
    <property type="entry name" value="Cysteine proteinases"/>
    <property type="match status" value="1"/>
</dbReference>
<gene>
    <name evidence="3" type="ORF">HINF_LOCUS34009</name>
    <name evidence="2" type="ORF">HINF_LOCUS50438</name>
</gene>
<dbReference type="Pfam" id="PF00112">
    <property type="entry name" value="Peptidase_C1"/>
    <property type="match status" value="1"/>
</dbReference>
<dbReference type="EMBL" id="CATOUU010000960">
    <property type="protein sequence ID" value="CAI9962793.1"/>
    <property type="molecule type" value="Genomic_DNA"/>
</dbReference>
<evidence type="ECO:0000313" key="4">
    <source>
        <dbReference type="Proteomes" id="UP001642409"/>
    </source>
</evidence>
<dbReference type="InterPro" id="IPR038765">
    <property type="entry name" value="Papain-like_cys_pep_sf"/>
</dbReference>
<evidence type="ECO:0000313" key="3">
    <source>
        <dbReference type="EMBL" id="CAL6031455.1"/>
    </source>
</evidence>
<comment type="caution">
    <text evidence="2">The sequence shown here is derived from an EMBL/GenBank/DDBJ whole genome shotgun (WGS) entry which is preliminary data.</text>
</comment>
<dbReference type="Proteomes" id="UP001642409">
    <property type="component" value="Unassembled WGS sequence"/>
</dbReference>
<feature type="domain" description="Peptidase C1A papain C-terminal" evidence="1">
    <location>
        <begin position="24"/>
        <end position="79"/>
    </location>
</feature>
<reference evidence="3 4" key="2">
    <citation type="submission" date="2024-07" db="EMBL/GenBank/DDBJ databases">
        <authorList>
            <person name="Akdeniz Z."/>
        </authorList>
    </citation>
    <scope>NUCLEOTIDE SEQUENCE [LARGE SCALE GENOMIC DNA]</scope>
</reference>
<evidence type="ECO:0000259" key="1">
    <source>
        <dbReference type="Pfam" id="PF00112"/>
    </source>
</evidence>
<accession>A0AA86QZF5</accession>
<dbReference type="GO" id="GO:0008234">
    <property type="term" value="F:cysteine-type peptidase activity"/>
    <property type="evidence" value="ECO:0007669"/>
    <property type="project" value="InterPro"/>
</dbReference>
<dbReference type="InterPro" id="IPR000169">
    <property type="entry name" value="Pept_cys_AS"/>
</dbReference>